<gene>
    <name evidence="2" type="ORF">CBF53_00995</name>
    <name evidence="3" type="ORF">CBF70_01845</name>
</gene>
<feature type="transmembrane region" description="Helical" evidence="1">
    <location>
        <begin position="123"/>
        <end position="143"/>
    </location>
</feature>
<feature type="transmembrane region" description="Helical" evidence="1">
    <location>
        <begin position="55"/>
        <end position="77"/>
    </location>
</feature>
<evidence type="ECO:0000256" key="1">
    <source>
        <dbReference type="SAM" id="Phobius"/>
    </source>
</evidence>
<dbReference type="RefSeq" id="WP_094496987.1">
    <property type="nucleotide sequence ID" value="NZ_NGNV01000003.1"/>
</dbReference>
<dbReference type="EMBL" id="NGNX01000005">
    <property type="protein sequence ID" value="OYR92971.1"/>
    <property type="molecule type" value="Genomic_DNA"/>
</dbReference>
<feature type="transmembrane region" description="Helical" evidence="1">
    <location>
        <begin position="20"/>
        <end position="43"/>
    </location>
</feature>
<reference evidence="3 4" key="1">
    <citation type="submission" date="2017-04" db="EMBL/GenBank/DDBJ databases">
        <authorList>
            <person name="Afonso C.L."/>
            <person name="Miller P.J."/>
            <person name="Scott M.A."/>
            <person name="Spackman E."/>
            <person name="Goraichik I."/>
            <person name="Dimitrov K.M."/>
            <person name="Suarez D.L."/>
            <person name="Swayne D.E."/>
        </authorList>
    </citation>
    <scope>NUCLEOTIDE SEQUENCE [LARGE SCALE GENOMIC DNA]</scope>
    <source>
        <strain evidence="3 4">609q</strain>
    </source>
</reference>
<keyword evidence="1" id="KW-1133">Transmembrane helix</keyword>
<protein>
    <submittedName>
        <fullName evidence="3">Uncharacterized protein</fullName>
    </submittedName>
</protein>
<evidence type="ECO:0000313" key="2">
    <source>
        <dbReference type="EMBL" id="OYR88920.1"/>
    </source>
</evidence>
<evidence type="ECO:0000313" key="3">
    <source>
        <dbReference type="EMBL" id="OYR92971.1"/>
    </source>
</evidence>
<evidence type="ECO:0000313" key="4">
    <source>
        <dbReference type="Proteomes" id="UP000215828"/>
    </source>
</evidence>
<dbReference type="AlphaFoldDB" id="A0A256LHQ5"/>
<reference evidence="2 5" key="2">
    <citation type="submission" date="2017-05" db="EMBL/GenBank/DDBJ databases">
        <authorList>
            <person name="Lin X.B."/>
            <person name="Stothard P."/>
            <person name="Tasseva G."/>
            <person name="Walter J."/>
        </authorList>
    </citation>
    <scope>NUCLEOTIDE SEQUENCE [LARGE SCALE GENOMIC DNA]</scope>
    <source>
        <strain evidence="2 5">609u</strain>
    </source>
</reference>
<dbReference type="Proteomes" id="UP000216316">
    <property type="component" value="Unassembled WGS sequence"/>
</dbReference>
<dbReference type="Proteomes" id="UP000215828">
    <property type="component" value="Unassembled WGS sequence"/>
</dbReference>
<sequence length="314" mass="36525">MFKLHKIINFLKSNWDILKWALFAVLGSFVVTYGIPFILEILSNYLQEAEKLSKLYFQNILLQYLIFELTFATIFIIKARSIIATYRSRSLALHNKLIYSIISLIFIVGFIVSYLLAPKDSRIEIILTFITLIFSLPAVLEFMNKNRGIWRIMIYPTNINDNILYPPDPKSCALIKLNKQIEITINARNLKSVDASISFFGIFNDTQLQNFNKNISSWQSDFLLKNYLTINCIKRIETPYENVPSFGQSTSNTITFIPLKSDNTKKIMMKINDENYGTSILLNKDEVENGLILHFIYLDIFNKVYDYPLCIRLK</sequence>
<proteinExistence type="predicted"/>
<evidence type="ECO:0000313" key="5">
    <source>
        <dbReference type="Proteomes" id="UP000216316"/>
    </source>
</evidence>
<keyword evidence="5" id="KW-1185">Reference proteome</keyword>
<feature type="transmembrane region" description="Helical" evidence="1">
    <location>
        <begin position="97"/>
        <end position="117"/>
    </location>
</feature>
<organism evidence="3 4">
    <name type="scientific">Lactobacillus taiwanensis</name>
    <dbReference type="NCBI Taxonomy" id="508451"/>
    <lineage>
        <taxon>Bacteria</taxon>
        <taxon>Bacillati</taxon>
        <taxon>Bacillota</taxon>
        <taxon>Bacilli</taxon>
        <taxon>Lactobacillales</taxon>
        <taxon>Lactobacillaceae</taxon>
        <taxon>Lactobacillus</taxon>
    </lineage>
</organism>
<keyword evidence="1" id="KW-0812">Transmembrane</keyword>
<comment type="caution">
    <text evidence="3">The sequence shown here is derived from an EMBL/GenBank/DDBJ whole genome shotgun (WGS) entry which is preliminary data.</text>
</comment>
<dbReference type="EMBL" id="NGNV01000003">
    <property type="protein sequence ID" value="OYR88920.1"/>
    <property type="molecule type" value="Genomic_DNA"/>
</dbReference>
<reference evidence="4 5" key="3">
    <citation type="submission" date="2017-09" db="EMBL/GenBank/DDBJ databases">
        <title>Tripartite evolution among Lactobacillus johnsonii, Lactobacillus taiwanensis, Lactobacillus reuteri and their rodent host.</title>
        <authorList>
            <person name="Wang T."/>
            <person name="Knowles S."/>
            <person name="Cheng C."/>
        </authorList>
    </citation>
    <scope>NUCLEOTIDE SEQUENCE [LARGE SCALE GENOMIC DNA]</scope>
    <source>
        <strain evidence="3 4">609q</strain>
        <strain evidence="2 5">609u</strain>
    </source>
</reference>
<keyword evidence="1" id="KW-0472">Membrane</keyword>
<accession>A0A256LHQ5</accession>
<name>A0A256LHQ5_9LACO</name>